<evidence type="ECO:0000313" key="3">
    <source>
        <dbReference type="Proteomes" id="UP000183649"/>
    </source>
</evidence>
<dbReference type="Proteomes" id="UP000183649">
    <property type="component" value="Unassembled WGS sequence"/>
</dbReference>
<name>A0A0K6HPF8_9BURK</name>
<dbReference type="AlphaFoldDB" id="A0A0K6HPF8"/>
<protein>
    <recommendedName>
        <fullName evidence="4">Homeodomain-like domain</fullName>
    </recommendedName>
</protein>
<gene>
    <name evidence="2" type="ORF">Ga0061069_1011</name>
</gene>
<evidence type="ECO:0000256" key="1">
    <source>
        <dbReference type="SAM" id="MobiDB-lite"/>
    </source>
</evidence>
<evidence type="ECO:0008006" key="4">
    <source>
        <dbReference type="Google" id="ProtNLM"/>
    </source>
</evidence>
<accession>A0A0K6HPF8</accession>
<organism evidence="2 3">
    <name type="scientific">Thiomonas bhubaneswarensis</name>
    <dbReference type="NCBI Taxonomy" id="339866"/>
    <lineage>
        <taxon>Bacteria</taxon>
        <taxon>Pseudomonadati</taxon>
        <taxon>Pseudomonadota</taxon>
        <taxon>Betaproteobacteria</taxon>
        <taxon>Burkholderiales</taxon>
        <taxon>Thiomonas</taxon>
    </lineage>
</organism>
<feature type="compositionally biased region" description="Polar residues" evidence="1">
    <location>
        <begin position="44"/>
        <end position="62"/>
    </location>
</feature>
<keyword evidence="3" id="KW-1185">Reference proteome</keyword>
<evidence type="ECO:0000313" key="2">
    <source>
        <dbReference type="EMBL" id="CUA92800.1"/>
    </source>
</evidence>
<reference evidence="3" key="1">
    <citation type="submission" date="2015-08" db="EMBL/GenBank/DDBJ databases">
        <authorList>
            <person name="Varghese N."/>
        </authorList>
    </citation>
    <scope>NUCLEOTIDE SEQUENCE [LARGE SCALE GENOMIC DNA]</scope>
    <source>
        <strain evidence="3">DSM 18181</strain>
    </source>
</reference>
<feature type="region of interest" description="Disordered" evidence="1">
    <location>
        <begin position="41"/>
        <end position="62"/>
    </location>
</feature>
<dbReference type="EMBL" id="CYHF01000001">
    <property type="protein sequence ID" value="CUA92800.1"/>
    <property type="molecule type" value="Genomic_DNA"/>
</dbReference>
<feature type="non-terminal residue" evidence="2">
    <location>
        <position position="62"/>
    </location>
</feature>
<proteinExistence type="predicted"/>
<sequence length="62" mass="6912">MKPHLQTTIWTLLKGSASQREIARVTGIDRKTIRAYARRFAEEQANSPGVATGSEEQTPLSR</sequence>